<evidence type="ECO:0000256" key="1">
    <source>
        <dbReference type="SAM" id="SignalP"/>
    </source>
</evidence>
<dbReference type="EMBL" id="KK120076">
    <property type="protein sequence ID" value="KFM77471.1"/>
    <property type="molecule type" value="Genomic_DNA"/>
</dbReference>
<gene>
    <name evidence="2" type="ORF">X975_06968</name>
</gene>
<dbReference type="Gene3D" id="2.130.10.10">
    <property type="entry name" value="YVTN repeat-like/Quinoprotein amine dehydrogenase"/>
    <property type="match status" value="1"/>
</dbReference>
<protein>
    <submittedName>
        <fullName evidence="2">Serine/threonine-protein kinase/endoribonuclease IRE1</fullName>
    </submittedName>
</protein>
<name>A0A087UJD2_STEMI</name>
<keyword evidence="1" id="KW-0732">Signal</keyword>
<keyword evidence="2" id="KW-0808">Transferase</keyword>
<dbReference type="InterPro" id="IPR018391">
    <property type="entry name" value="PQQ_b-propeller_rpt"/>
</dbReference>
<feature type="non-terminal residue" evidence="2">
    <location>
        <position position="214"/>
    </location>
</feature>
<dbReference type="AlphaFoldDB" id="A0A087UJD2"/>
<dbReference type="OrthoDB" id="63989at2759"/>
<dbReference type="InterPro" id="IPR011047">
    <property type="entry name" value="Quinoprotein_ADH-like_sf"/>
</dbReference>
<dbReference type="InterPro" id="IPR015943">
    <property type="entry name" value="WD40/YVTN_repeat-like_dom_sf"/>
</dbReference>
<dbReference type="SUPFAM" id="SSF50998">
    <property type="entry name" value="Quinoprotein alcohol dehydrogenase-like"/>
    <property type="match status" value="1"/>
</dbReference>
<dbReference type="Proteomes" id="UP000054359">
    <property type="component" value="Unassembled WGS sequence"/>
</dbReference>
<feature type="chain" id="PRO_5001830578" evidence="1">
    <location>
        <begin position="27"/>
        <end position="214"/>
    </location>
</feature>
<organism evidence="2 3">
    <name type="scientific">Stegodyphus mimosarum</name>
    <name type="common">African social velvet spider</name>
    <dbReference type="NCBI Taxonomy" id="407821"/>
    <lineage>
        <taxon>Eukaryota</taxon>
        <taxon>Metazoa</taxon>
        <taxon>Ecdysozoa</taxon>
        <taxon>Arthropoda</taxon>
        <taxon>Chelicerata</taxon>
        <taxon>Arachnida</taxon>
        <taxon>Araneae</taxon>
        <taxon>Araneomorphae</taxon>
        <taxon>Entelegynae</taxon>
        <taxon>Eresoidea</taxon>
        <taxon>Eresidae</taxon>
        <taxon>Stegodyphus</taxon>
    </lineage>
</organism>
<dbReference type="STRING" id="407821.A0A087UJD2"/>
<proteinExistence type="predicted"/>
<dbReference type="GO" id="GO:0016301">
    <property type="term" value="F:kinase activity"/>
    <property type="evidence" value="ECO:0007669"/>
    <property type="project" value="UniProtKB-KW"/>
</dbReference>
<keyword evidence="2" id="KW-0418">Kinase</keyword>
<evidence type="ECO:0000313" key="2">
    <source>
        <dbReference type="EMBL" id="KFM77471.1"/>
    </source>
</evidence>
<keyword evidence="3" id="KW-1185">Reference proteome</keyword>
<dbReference type="SMART" id="SM00564">
    <property type="entry name" value="PQQ"/>
    <property type="match status" value="3"/>
</dbReference>
<dbReference type="OMA" id="YPYQHFT"/>
<evidence type="ECO:0000313" key="3">
    <source>
        <dbReference type="Proteomes" id="UP000054359"/>
    </source>
</evidence>
<reference evidence="2 3" key="1">
    <citation type="submission" date="2013-11" db="EMBL/GenBank/DDBJ databases">
        <title>Genome sequencing of Stegodyphus mimosarum.</title>
        <authorList>
            <person name="Bechsgaard J."/>
        </authorList>
    </citation>
    <scope>NUCLEOTIDE SEQUENCE [LARGE SCALE GENOMIC DNA]</scope>
</reference>
<accession>A0A087UJD2</accession>
<sequence length="214" mass="23771">MFSKELLYITAFLSLTGIRISFCVTADEPSNILAIQDPTILVSTLNGTLYAVSMKTGAVKWILNEEPVLKLSLSASEKKILPDPRDGSLYMYISGRGRDDLKKLRYTIAELIHRAPLRSSDGLLYTGKKIDTWFAINPATGAKLETFSVNGPEKTCPVVHKNAVFIGRTDFELSTYDTQFGIQTWNVTYSDYAAISSLELDSEYDVTHFTSCSS</sequence>
<feature type="signal peptide" evidence="1">
    <location>
        <begin position="1"/>
        <end position="26"/>
    </location>
</feature>